<protein>
    <submittedName>
        <fullName evidence="1">Uncharacterized protein</fullName>
    </submittedName>
</protein>
<geneLocation type="mitochondrion" evidence="1"/>
<dbReference type="EMBL" id="KY774314">
    <property type="protein sequence ID" value="ART32151.1"/>
    <property type="molecule type" value="Genomic_DNA"/>
</dbReference>
<keyword evidence="1" id="KW-0496">Mitochondrion</keyword>
<sequence length="68" mass="7759">MCPEVIKTKRPFANYSTLTIDHSLTKSEFRKSRLAASDYSVTAYDEAKQKKAGCLCCYAYVRSRSCHE</sequence>
<organism evidence="1">
    <name type="scientific">Utricularia reniformis</name>
    <dbReference type="NCBI Taxonomy" id="192314"/>
    <lineage>
        <taxon>Eukaryota</taxon>
        <taxon>Viridiplantae</taxon>
        <taxon>Streptophyta</taxon>
        <taxon>Embryophyta</taxon>
        <taxon>Tracheophyta</taxon>
        <taxon>Spermatophyta</taxon>
        <taxon>Magnoliopsida</taxon>
        <taxon>eudicotyledons</taxon>
        <taxon>Gunneridae</taxon>
        <taxon>Pentapetalae</taxon>
        <taxon>asterids</taxon>
        <taxon>lamiids</taxon>
        <taxon>Lamiales</taxon>
        <taxon>Lentibulariaceae</taxon>
        <taxon>Utricularia</taxon>
    </lineage>
</organism>
<dbReference type="AlphaFoldDB" id="A0A1Y0B408"/>
<proteinExistence type="predicted"/>
<gene>
    <name evidence="1" type="ORF">AEK19_MT1988</name>
</gene>
<name>A0A1Y0B408_9LAMI</name>
<accession>A0A1Y0B408</accession>
<reference evidence="1" key="1">
    <citation type="submission" date="2017-03" db="EMBL/GenBank/DDBJ databases">
        <title>The mitochondrial genome of the carnivorous plant Utricularia reniformis (Lentibulariaceae): structure, comparative analysis and evolutionary landmarks.</title>
        <authorList>
            <person name="Silva S.R."/>
            <person name="Alvarenga D.O."/>
            <person name="Michael T.P."/>
            <person name="Miranda V.F.O."/>
            <person name="Varani A.M."/>
        </authorList>
    </citation>
    <scope>NUCLEOTIDE SEQUENCE</scope>
</reference>
<evidence type="ECO:0000313" key="1">
    <source>
        <dbReference type="EMBL" id="ART32151.1"/>
    </source>
</evidence>